<evidence type="ECO:0000256" key="1">
    <source>
        <dbReference type="ARBA" id="ARBA00004123"/>
    </source>
</evidence>
<dbReference type="GO" id="GO:0008270">
    <property type="term" value="F:zinc ion binding"/>
    <property type="evidence" value="ECO:0007669"/>
    <property type="project" value="InterPro"/>
</dbReference>
<dbReference type="InterPro" id="IPR050987">
    <property type="entry name" value="AtrR-like"/>
</dbReference>
<evidence type="ECO:0000256" key="2">
    <source>
        <dbReference type="ARBA" id="ARBA00023015"/>
    </source>
</evidence>
<evidence type="ECO:0000313" key="7">
    <source>
        <dbReference type="EMBL" id="OQD84542.1"/>
    </source>
</evidence>
<proteinExistence type="predicted"/>
<organism evidence="7 8">
    <name type="scientific">Penicillium antarcticum</name>
    <dbReference type="NCBI Taxonomy" id="416450"/>
    <lineage>
        <taxon>Eukaryota</taxon>
        <taxon>Fungi</taxon>
        <taxon>Dikarya</taxon>
        <taxon>Ascomycota</taxon>
        <taxon>Pezizomycotina</taxon>
        <taxon>Eurotiomycetes</taxon>
        <taxon>Eurotiomycetidae</taxon>
        <taxon>Eurotiales</taxon>
        <taxon>Aspergillaceae</taxon>
        <taxon>Penicillium</taxon>
    </lineage>
</organism>
<dbReference type="GO" id="GO:0005634">
    <property type="term" value="C:nucleus"/>
    <property type="evidence" value="ECO:0007669"/>
    <property type="project" value="UniProtKB-SubCell"/>
</dbReference>
<dbReference type="PANTHER" id="PTHR46910:SF37">
    <property type="entry name" value="ZN(II)2CYS6 TRANSCRIPTION FACTOR (EUROFUNG)"/>
    <property type="match status" value="1"/>
</dbReference>
<name>A0A1V6Q6I4_9EURO</name>
<dbReference type="PANTHER" id="PTHR46910">
    <property type="entry name" value="TRANSCRIPTION FACTOR PDR1"/>
    <property type="match status" value="1"/>
</dbReference>
<protein>
    <recommendedName>
        <fullName evidence="6">Xylanolytic transcriptional activator regulatory domain-containing protein</fullName>
    </recommendedName>
</protein>
<dbReference type="CDD" id="cd00067">
    <property type="entry name" value="GAL4"/>
    <property type="match status" value="1"/>
</dbReference>
<accession>A0A1V6Q6I4</accession>
<reference evidence="8" key="1">
    <citation type="journal article" date="2017" name="Nat. Microbiol.">
        <title>Global analysis of biosynthetic gene clusters reveals vast potential of secondary metabolite production in Penicillium species.</title>
        <authorList>
            <person name="Nielsen J.C."/>
            <person name="Grijseels S."/>
            <person name="Prigent S."/>
            <person name="Ji B."/>
            <person name="Dainat J."/>
            <person name="Nielsen K.F."/>
            <person name="Frisvad J.C."/>
            <person name="Workman M."/>
            <person name="Nielsen J."/>
        </authorList>
    </citation>
    <scope>NUCLEOTIDE SEQUENCE [LARGE SCALE GENOMIC DNA]</scope>
    <source>
        <strain evidence="8">IBT 31811</strain>
    </source>
</reference>
<dbReference type="Pfam" id="PF04082">
    <property type="entry name" value="Fungal_trans"/>
    <property type="match status" value="1"/>
</dbReference>
<dbReference type="InterPro" id="IPR007219">
    <property type="entry name" value="XnlR_reg_dom"/>
</dbReference>
<evidence type="ECO:0000256" key="3">
    <source>
        <dbReference type="ARBA" id="ARBA00023125"/>
    </source>
</evidence>
<dbReference type="GO" id="GO:0003677">
    <property type="term" value="F:DNA binding"/>
    <property type="evidence" value="ECO:0007669"/>
    <property type="project" value="UniProtKB-KW"/>
</dbReference>
<dbReference type="InterPro" id="IPR001138">
    <property type="entry name" value="Zn2Cys6_DnaBD"/>
</dbReference>
<dbReference type="STRING" id="416450.A0A1V6Q6I4"/>
<dbReference type="GO" id="GO:0000981">
    <property type="term" value="F:DNA-binding transcription factor activity, RNA polymerase II-specific"/>
    <property type="evidence" value="ECO:0007669"/>
    <property type="project" value="InterPro"/>
</dbReference>
<dbReference type="EMBL" id="MDYN01000012">
    <property type="protein sequence ID" value="OQD84542.1"/>
    <property type="molecule type" value="Genomic_DNA"/>
</dbReference>
<feature type="domain" description="Xylanolytic transcriptional activator regulatory" evidence="6">
    <location>
        <begin position="319"/>
        <end position="398"/>
    </location>
</feature>
<comment type="caution">
    <text evidence="7">The sequence shown here is derived from an EMBL/GenBank/DDBJ whole genome shotgun (WGS) entry which is preliminary data.</text>
</comment>
<dbReference type="GO" id="GO:0006351">
    <property type="term" value="P:DNA-templated transcription"/>
    <property type="evidence" value="ECO:0007669"/>
    <property type="project" value="InterPro"/>
</dbReference>
<keyword evidence="3" id="KW-0238">DNA-binding</keyword>
<sequence>MIALSQKAGPRTVFAPSPPKVWKTPAVGSQYWLDSLTWPELQIKCDAAFPKCDYCCHRNLPCTFTRKNKKEVAKTHGFANGTRYARSGTPESHLSTGPALGLHFSGRQKLPITLLRGIPSFSDEAKTWIRLRTGEPMSYSSHYETTSAVQQLIAQDMEIMLVRSQTRDILPLPDISIIEAFLEEYLRRNLYQRYPILSPGFFQATVTAAYDTSWPYTRNISHRACVFSFIALMCVLCQDLVGQYPSIDGEMCAINARCLMAQALNGEASFELAQAATTLVSAAWLAYHGVLLVHAKLTSPDLFLLQALHGTLCNSLSVSIHFNSIAARLVFLLGGHTASFQGEASTPETGEHYGTLQIRNLFWICYFVDKDLVFRTGLPPSIDDSYCNLSLPPNYVATFYSQAQGYATPAVPMETAMFVFDIRLCIIKSRIYTQLYSEKSLLQPEAETEDVIRHLETTLGAWKLSLPMDAQPASIGFPCIPRETKVPLGLLFTWIEYYHCASILHLARSHLSHGNILRVVSGTYDMPGELMVPIAASRMILQQLNNTIQRESLSVHLSLAMFVPTVPRGCYDILEHPPLLYVLR</sequence>
<evidence type="ECO:0000256" key="4">
    <source>
        <dbReference type="ARBA" id="ARBA00023163"/>
    </source>
</evidence>
<dbReference type="Proteomes" id="UP000191672">
    <property type="component" value="Unassembled WGS sequence"/>
</dbReference>
<dbReference type="SMART" id="SM00906">
    <property type="entry name" value="Fungal_trans"/>
    <property type="match status" value="1"/>
</dbReference>
<keyword evidence="5" id="KW-0539">Nucleus</keyword>
<keyword evidence="4" id="KW-0804">Transcription</keyword>
<dbReference type="CDD" id="cd12148">
    <property type="entry name" value="fungal_TF_MHR"/>
    <property type="match status" value="1"/>
</dbReference>
<evidence type="ECO:0000259" key="6">
    <source>
        <dbReference type="SMART" id="SM00906"/>
    </source>
</evidence>
<dbReference type="AlphaFoldDB" id="A0A1V6Q6I4"/>
<keyword evidence="2" id="KW-0805">Transcription regulation</keyword>
<gene>
    <name evidence="7" type="ORF">PENANT_c012G06777</name>
</gene>
<evidence type="ECO:0000256" key="5">
    <source>
        <dbReference type="ARBA" id="ARBA00023242"/>
    </source>
</evidence>
<keyword evidence="8" id="KW-1185">Reference proteome</keyword>
<comment type="subcellular location">
    <subcellularLocation>
        <location evidence="1">Nucleus</location>
    </subcellularLocation>
</comment>
<evidence type="ECO:0000313" key="8">
    <source>
        <dbReference type="Proteomes" id="UP000191672"/>
    </source>
</evidence>